<sequence length="359" mass="41264">MGKKDAVSKHYMSKNEIFADAVNFYFFDGREKVKPEDLENGDAEELELLYGKHAAVHAVVEQEKNREKGKRKHKRRDSDLISVQRYRDILKRCVIREYGRTVYVIYGIEAQSEIHYAMPVKSMLYDALNYAAQVSEIADGHAKDGNRGKSAGEFLSGFHRTDRLRPVRTLVIYFGSAVWNGPRTLKEMLCLPEGEDFSSLNDYRLDLLVPGEIEDFSKFHTELGAVLEVLKVMEDREAMAELMCEKSNVYERLPRDAAELLRIFAKIDMEIEEDEEEINMCRAIDEMMAEAREEGREAGMRLGEEMGRKAGIRLGEKTGREIGRKEGRENLMTNMMRNFSRSGVSFEEVSSFISEEDFS</sequence>
<accession>A0A9D1JBP4</accession>
<gene>
    <name evidence="1" type="ORF">IAA55_09920</name>
</gene>
<comment type="caution">
    <text evidence="1">The sequence shown here is derived from an EMBL/GenBank/DDBJ whole genome shotgun (WGS) entry which is preliminary data.</text>
</comment>
<dbReference type="EMBL" id="DVHM01000170">
    <property type="protein sequence ID" value="HIR71583.1"/>
    <property type="molecule type" value="Genomic_DNA"/>
</dbReference>
<reference evidence="1" key="1">
    <citation type="submission" date="2020-10" db="EMBL/GenBank/DDBJ databases">
        <authorList>
            <person name="Gilroy R."/>
        </authorList>
    </citation>
    <scope>NUCLEOTIDE SEQUENCE</scope>
    <source>
        <strain evidence="1">ChiSjej5B23-6657</strain>
    </source>
</reference>
<protein>
    <recommendedName>
        <fullName evidence="3">Transposase (putative) YhgA-like domain-containing protein</fullName>
    </recommendedName>
</protein>
<evidence type="ECO:0000313" key="1">
    <source>
        <dbReference type="EMBL" id="HIR71583.1"/>
    </source>
</evidence>
<organism evidence="1 2">
    <name type="scientific">Candidatus Pullilachnospira gallistercoris</name>
    <dbReference type="NCBI Taxonomy" id="2840911"/>
    <lineage>
        <taxon>Bacteria</taxon>
        <taxon>Bacillati</taxon>
        <taxon>Bacillota</taxon>
        <taxon>Clostridia</taxon>
        <taxon>Lachnospirales</taxon>
        <taxon>Lachnospiraceae</taxon>
        <taxon>Lachnospiraceae incertae sedis</taxon>
        <taxon>Candidatus Pullilachnospira</taxon>
    </lineage>
</organism>
<dbReference type="Proteomes" id="UP000823912">
    <property type="component" value="Unassembled WGS sequence"/>
</dbReference>
<proteinExistence type="predicted"/>
<dbReference type="AlphaFoldDB" id="A0A9D1JBP4"/>
<name>A0A9D1JBP4_9FIRM</name>
<evidence type="ECO:0008006" key="3">
    <source>
        <dbReference type="Google" id="ProtNLM"/>
    </source>
</evidence>
<feature type="non-terminal residue" evidence="1">
    <location>
        <position position="359"/>
    </location>
</feature>
<reference evidence="1" key="2">
    <citation type="journal article" date="2021" name="PeerJ">
        <title>Extensive microbial diversity within the chicken gut microbiome revealed by metagenomics and culture.</title>
        <authorList>
            <person name="Gilroy R."/>
            <person name="Ravi A."/>
            <person name="Getino M."/>
            <person name="Pursley I."/>
            <person name="Horton D.L."/>
            <person name="Alikhan N.F."/>
            <person name="Baker D."/>
            <person name="Gharbi K."/>
            <person name="Hall N."/>
            <person name="Watson M."/>
            <person name="Adriaenssens E.M."/>
            <person name="Foster-Nyarko E."/>
            <person name="Jarju S."/>
            <person name="Secka A."/>
            <person name="Antonio M."/>
            <person name="Oren A."/>
            <person name="Chaudhuri R.R."/>
            <person name="La Ragione R."/>
            <person name="Hildebrand F."/>
            <person name="Pallen M.J."/>
        </authorList>
    </citation>
    <scope>NUCLEOTIDE SEQUENCE</scope>
    <source>
        <strain evidence="1">ChiSjej5B23-6657</strain>
    </source>
</reference>
<evidence type="ECO:0000313" key="2">
    <source>
        <dbReference type="Proteomes" id="UP000823912"/>
    </source>
</evidence>